<name>A0A1G9S9J5_9BACT</name>
<evidence type="ECO:0000313" key="2">
    <source>
        <dbReference type="Proteomes" id="UP000198510"/>
    </source>
</evidence>
<protein>
    <submittedName>
        <fullName evidence="1">Uncharacterized protein</fullName>
    </submittedName>
</protein>
<accession>A0A1G9S9J5</accession>
<reference evidence="1 2" key="1">
    <citation type="submission" date="2016-10" db="EMBL/GenBank/DDBJ databases">
        <authorList>
            <person name="de Groot N.N."/>
        </authorList>
    </citation>
    <scope>NUCLEOTIDE SEQUENCE [LARGE SCALE GENOMIC DNA]</scope>
    <source>
        <strain evidence="1 2">DSM 25186</strain>
    </source>
</reference>
<dbReference type="EMBL" id="FNFO01000012">
    <property type="protein sequence ID" value="SDM32183.1"/>
    <property type="molecule type" value="Genomic_DNA"/>
</dbReference>
<keyword evidence="2" id="KW-1185">Reference proteome</keyword>
<organism evidence="1 2">
    <name type="scientific">Catalinimonas alkaloidigena</name>
    <dbReference type="NCBI Taxonomy" id="1075417"/>
    <lineage>
        <taxon>Bacteria</taxon>
        <taxon>Pseudomonadati</taxon>
        <taxon>Bacteroidota</taxon>
        <taxon>Cytophagia</taxon>
        <taxon>Cytophagales</taxon>
        <taxon>Catalimonadaceae</taxon>
        <taxon>Catalinimonas</taxon>
    </lineage>
</organism>
<dbReference type="Gene3D" id="1.10.1790.50">
    <property type="match status" value="1"/>
</dbReference>
<dbReference type="AlphaFoldDB" id="A0A1G9S9J5"/>
<evidence type="ECO:0000313" key="1">
    <source>
        <dbReference type="EMBL" id="SDM32183.1"/>
    </source>
</evidence>
<proteinExistence type="predicted"/>
<dbReference type="Proteomes" id="UP000198510">
    <property type="component" value="Unassembled WGS sequence"/>
</dbReference>
<sequence>MRLQLMMHGLDIEASEDEKYDFVINIASGNASFDEITKWINDHLKK</sequence>
<gene>
    <name evidence="1" type="ORF">SAMN05421823_11282</name>
</gene>